<sequence length="347" mass="36749">MMSSCIYLLLLLSVLGANVQGQQGQRRCAPNGQVQCPASGPYTMITTTSDADYTYIATTGCPPYPLGWSNPNQACIQDLNFTIPNTPRFASVPIPTGQRLRQYTGVYYLSANPTPILGPVGVLLNGVVAYGPSAICGGNHPCPADDPNAPSRYVDVEAENRSGLDQCGGHASGQRQYHVHTGITIENSTGRTACNLPTDTPGEHSVLLGYMLDGFPMYGQFSQGGRRPTQLDSCSGHTHMINGKMQYHYHMPNDFPWMIGCFKGCPIVSNNPNQLGFSTTDATYGCPTGLATDPNPLYEDAVDPTASTSSMGPTPTSSVQATPSSGVSLAGSIVLLIAATVLLYISV</sequence>
<keyword evidence="2" id="KW-1133">Transmembrane helix</keyword>
<feature type="domain" description="YHYH" evidence="4">
    <location>
        <begin position="115"/>
        <end position="222"/>
    </location>
</feature>
<accession>A0A1X7U8C8</accession>
<evidence type="ECO:0000313" key="5">
    <source>
        <dbReference type="EnsemblMetazoa" id="Aqu2.1.24192_001"/>
    </source>
</evidence>
<keyword evidence="2" id="KW-0812">Transmembrane</keyword>
<feature type="transmembrane region" description="Helical" evidence="2">
    <location>
        <begin position="326"/>
        <end position="345"/>
    </location>
</feature>
<dbReference type="Pfam" id="PF14240">
    <property type="entry name" value="YHYH"/>
    <property type="match status" value="1"/>
</dbReference>
<feature type="signal peptide" evidence="3">
    <location>
        <begin position="1"/>
        <end position="21"/>
    </location>
</feature>
<reference evidence="5" key="1">
    <citation type="submission" date="2017-05" db="UniProtKB">
        <authorList>
            <consortium name="EnsemblMetazoa"/>
        </authorList>
    </citation>
    <scope>IDENTIFICATION</scope>
</reference>
<keyword evidence="3" id="KW-0732">Signal</keyword>
<dbReference type="AlphaFoldDB" id="A0A1X7U8C8"/>
<evidence type="ECO:0000259" key="4">
    <source>
        <dbReference type="Pfam" id="PF14240"/>
    </source>
</evidence>
<feature type="region of interest" description="Disordered" evidence="1">
    <location>
        <begin position="297"/>
        <end position="320"/>
    </location>
</feature>
<dbReference type="InterPro" id="IPR025924">
    <property type="entry name" value="YHYH_dom"/>
</dbReference>
<keyword evidence="2" id="KW-0472">Membrane</keyword>
<evidence type="ECO:0000256" key="2">
    <source>
        <dbReference type="SAM" id="Phobius"/>
    </source>
</evidence>
<proteinExistence type="predicted"/>
<name>A0A1X7U8C8_AMPQE</name>
<feature type="compositionally biased region" description="Low complexity" evidence="1">
    <location>
        <begin position="304"/>
        <end position="318"/>
    </location>
</feature>
<evidence type="ECO:0000256" key="1">
    <source>
        <dbReference type="SAM" id="MobiDB-lite"/>
    </source>
</evidence>
<dbReference type="OrthoDB" id="197925at2759"/>
<evidence type="ECO:0000256" key="3">
    <source>
        <dbReference type="SAM" id="SignalP"/>
    </source>
</evidence>
<dbReference type="EnsemblMetazoa" id="Aqu2.1.24192_001">
    <property type="protein sequence ID" value="Aqu2.1.24192_001"/>
    <property type="gene ID" value="Aqu2.1.24192"/>
</dbReference>
<dbReference type="eggNOG" id="ENOG502S1C2">
    <property type="taxonomic scope" value="Eukaryota"/>
</dbReference>
<dbReference type="STRING" id="400682.A0A1X7U8C8"/>
<organism evidence="5">
    <name type="scientific">Amphimedon queenslandica</name>
    <name type="common">Sponge</name>
    <dbReference type="NCBI Taxonomy" id="400682"/>
    <lineage>
        <taxon>Eukaryota</taxon>
        <taxon>Metazoa</taxon>
        <taxon>Porifera</taxon>
        <taxon>Demospongiae</taxon>
        <taxon>Heteroscleromorpha</taxon>
        <taxon>Haplosclerida</taxon>
        <taxon>Niphatidae</taxon>
        <taxon>Amphimedon</taxon>
    </lineage>
</organism>
<dbReference type="InParanoid" id="A0A1X7U8C8"/>
<protein>
    <recommendedName>
        <fullName evidence="4">YHYH domain-containing protein</fullName>
    </recommendedName>
</protein>
<feature type="chain" id="PRO_5010873040" description="YHYH domain-containing protein" evidence="3">
    <location>
        <begin position="22"/>
        <end position="347"/>
    </location>
</feature>